<dbReference type="PRINTS" id="PR00344">
    <property type="entry name" value="BCTRLSENSOR"/>
</dbReference>
<organism evidence="7 8">
    <name type="scientific">Filimonas lacunae</name>
    <dbReference type="NCBI Taxonomy" id="477680"/>
    <lineage>
        <taxon>Bacteria</taxon>
        <taxon>Pseudomonadati</taxon>
        <taxon>Bacteroidota</taxon>
        <taxon>Chitinophagia</taxon>
        <taxon>Chitinophagales</taxon>
        <taxon>Chitinophagaceae</taxon>
        <taxon>Filimonas</taxon>
    </lineage>
</organism>
<dbReference type="Proteomes" id="UP000186917">
    <property type="component" value="Unassembled WGS sequence"/>
</dbReference>
<evidence type="ECO:0000313" key="8">
    <source>
        <dbReference type="Proteomes" id="UP000186917"/>
    </source>
</evidence>
<evidence type="ECO:0000256" key="4">
    <source>
        <dbReference type="SAM" id="Coils"/>
    </source>
</evidence>
<dbReference type="OrthoDB" id="9757990at2"/>
<comment type="catalytic activity">
    <reaction evidence="1">
        <text>ATP + protein L-histidine = ADP + protein N-phospho-L-histidine.</text>
        <dbReference type="EC" id="2.7.13.3"/>
    </reaction>
</comment>
<feature type="transmembrane region" description="Helical" evidence="5">
    <location>
        <begin position="135"/>
        <end position="157"/>
    </location>
</feature>
<keyword evidence="8" id="KW-1185">Reference proteome</keyword>
<feature type="transmembrane region" description="Helical" evidence="5">
    <location>
        <begin position="38"/>
        <end position="58"/>
    </location>
</feature>
<evidence type="ECO:0000256" key="2">
    <source>
        <dbReference type="ARBA" id="ARBA00012438"/>
    </source>
</evidence>
<dbReference type="PANTHER" id="PTHR43547:SF2">
    <property type="entry name" value="HYBRID SIGNAL TRANSDUCTION HISTIDINE KINASE C"/>
    <property type="match status" value="1"/>
</dbReference>
<dbReference type="InterPro" id="IPR036890">
    <property type="entry name" value="HATPase_C_sf"/>
</dbReference>
<evidence type="ECO:0000256" key="1">
    <source>
        <dbReference type="ARBA" id="ARBA00000085"/>
    </source>
</evidence>
<evidence type="ECO:0000313" key="7">
    <source>
        <dbReference type="EMBL" id="SIT28670.1"/>
    </source>
</evidence>
<evidence type="ECO:0000256" key="3">
    <source>
        <dbReference type="ARBA" id="ARBA00022553"/>
    </source>
</evidence>
<dbReference type="SUPFAM" id="SSF55874">
    <property type="entry name" value="ATPase domain of HSP90 chaperone/DNA topoisomerase II/histidine kinase"/>
    <property type="match status" value="1"/>
</dbReference>
<dbReference type="PROSITE" id="PS50109">
    <property type="entry name" value="HIS_KIN"/>
    <property type="match status" value="1"/>
</dbReference>
<dbReference type="SMART" id="SM00387">
    <property type="entry name" value="HATPase_c"/>
    <property type="match status" value="1"/>
</dbReference>
<dbReference type="SUPFAM" id="SSF47384">
    <property type="entry name" value="Homodimeric domain of signal transducing histidine kinase"/>
    <property type="match status" value="1"/>
</dbReference>
<gene>
    <name evidence="7" type="ORF">SAMN05421788_10886</name>
</gene>
<dbReference type="Gene3D" id="1.10.287.130">
    <property type="match status" value="1"/>
</dbReference>
<dbReference type="Pfam" id="PF02518">
    <property type="entry name" value="HATPase_c"/>
    <property type="match status" value="1"/>
</dbReference>
<dbReference type="InterPro" id="IPR003661">
    <property type="entry name" value="HisK_dim/P_dom"/>
</dbReference>
<keyword evidence="5" id="KW-1133">Transmembrane helix</keyword>
<dbReference type="GO" id="GO:0000155">
    <property type="term" value="F:phosphorelay sensor kinase activity"/>
    <property type="evidence" value="ECO:0007669"/>
    <property type="project" value="InterPro"/>
</dbReference>
<dbReference type="PANTHER" id="PTHR43547">
    <property type="entry name" value="TWO-COMPONENT HISTIDINE KINASE"/>
    <property type="match status" value="1"/>
</dbReference>
<feature type="coiled-coil region" evidence="4">
    <location>
        <begin position="168"/>
        <end position="202"/>
    </location>
</feature>
<reference evidence="8" key="1">
    <citation type="submission" date="2017-01" db="EMBL/GenBank/DDBJ databases">
        <authorList>
            <person name="Varghese N."/>
            <person name="Submissions S."/>
        </authorList>
    </citation>
    <scope>NUCLEOTIDE SEQUENCE [LARGE SCALE GENOMIC DNA]</scope>
    <source>
        <strain evidence="8">DSM 21054</strain>
    </source>
</reference>
<accession>A0A1N7R0Q1</accession>
<dbReference type="AlphaFoldDB" id="A0A1N7R0Q1"/>
<name>A0A1N7R0Q1_9BACT</name>
<feature type="transmembrane region" description="Helical" evidence="5">
    <location>
        <begin position="12"/>
        <end position="32"/>
    </location>
</feature>
<evidence type="ECO:0000259" key="6">
    <source>
        <dbReference type="PROSITE" id="PS50109"/>
    </source>
</evidence>
<keyword evidence="5" id="KW-0812">Transmembrane</keyword>
<protein>
    <recommendedName>
        <fullName evidence="2">histidine kinase</fullName>
        <ecNumber evidence="2">2.7.13.3</ecNumber>
    </recommendedName>
</protein>
<keyword evidence="7" id="KW-0808">Transferase</keyword>
<feature type="transmembrane region" description="Helical" evidence="5">
    <location>
        <begin position="104"/>
        <end position="123"/>
    </location>
</feature>
<dbReference type="InterPro" id="IPR003594">
    <property type="entry name" value="HATPase_dom"/>
</dbReference>
<keyword evidence="4" id="KW-0175">Coiled coil</keyword>
<feature type="domain" description="Histidine kinase" evidence="6">
    <location>
        <begin position="209"/>
        <end position="426"/>
    </location>
</feature>
<dbReference type="Gene3D" id="3.30.565.10">
    <property type="entry name" value="Histidine kinase-like ATPase, C-terminal domain"/>
    <property type="match status" value="1"/>
</dbReference>
<evidence type="ECO:0000256" key="5">
    <source>
        <dbReference type="SAM" id="Phobius"/>
    </source>
</evidence>
<dbReference type="InterPro" id="IPR036097">
    <property type="entry name" value="HisK_dim/P_sf"/>
</dbReference>
<keyword evidence="3" id="KW-0597">Phosphoprotein</keyword>
<dbReference type="InterPro" id="IPR005467">
    <property type="entry name" value="His_kinase_dom"/>
</dbReference>
<sequence length="426" mass="47823">MSFAERQKIHLLNIMILPSILPMICFALMNMYARPGLALLNTANVLCYLSVITLQVWNRYLSLRLYCIAATGIIFFAEALFYSNGMEFALLLTVICGLVLTEKTWHYLLLMLLVVAAFCYLQYYQRLALQLDKPMVIRVVGTVASCLLLLTAGLFYFRGIYVSYHQLVEGQKQLLEQQQVQLLQQQAELVQKNADLKALSESRQKILLTLAHDLHNPLSGIEALTNLMVQGVIGEHERNSLLQVISNTANRSLQQMQDVLDAQRFSDASYPLVKEEVFVSGMVQEVVGLLQFKAAEKQIHLQCTLPDTTVTIMANRLQLMRVLENLVMNAIKFSYLNSVVKIQATIADDWLLLSVCDEGMGIALDKQEFVFNDVSRVQQLGTKGEKSFGLGLSICRQIVERHGGYITLTPGKAKGCEFVASFPVKA</sequence>
<dbReference type="InterPro" id="IPR004358">
    <property type="entry name" value="Sig_transdc_His_kin-like_C"/>
</dbReference>
<dbReference type="EMBL" id="FTOR01000008">
    <property type="protein sequence ID" value="SIT28670.1"/>
    <property type="molecule type" value="Genomic_DNA"/>
</dbReference>
<dbReference type="SMART" id="SM00388">
    <property type="entry name" value="HisKA"/>
    <property type="match status" value="1"/>
</dbReference>
<dbReference type="CDD" id="cd00075">
    <property type="entry name" value="HATPase"/>
    <property type="match status" value="1"/>
</dbReference>
<dbReference type="RefSeq" id="WP_084206410.1">
    <property type="nucleotide sequence ID" value="NZ_AP017422.1"/>
</dbReference>
<proteinExistence type="predicted"/>
<dbReference type="CDD" id="cd00082">
    <property type="entry name" value="HisKA"/>
    <property type="match status" value="1"/>
</dbReference>
<dbReference type="STRING" id="477680.SAMN05421788_10886"/>
<keyword evidence="5" id="KW-0472">Membrane</keyword>
<keyword evidence="7" id="KW-0418">Kinase</keyword>
<dbReference type="EC" id="2.7.13.3" evidence="2"/>